<reference evidence="2 4" key="1">
    <citation type="journal article" date="2011" name="Nature">
        <title>The Medicago genome provides insight into the evolution of rhizobial symbioses.</title>
        <authorList>
            <person name="Young N.D."/>
            <person name="Debelle F."/>
            <person name="Oldroyd G.E."/>
            <person name="Geurts R."/>
            <person name="Cannon S.B."/>
            <person name="Udvardi M.K."/>
            <person name="Benedito V.A."/>
            <person name="Mayer K.F."/>
            <person name="Gouzy J."/>
            <person name="Schoof H."/>
            <person name="Van de Peer Y."/>
            <person name="Proost S."/>
            <person name="Cook D.R."/>
            <person name="Meyers B.C."/>
            <person name="Spannagl M."/>
            <person name="Cheung F."/>
            <person name="De Mita S."/>
            <person name="Krishnakumar V."/>
            <person name="Gundlach H."/>
            <person name="Zhou S."/>
            <person name="Mudge J."/>
            <person name="Bharti A.K."/>
            <person name="Murray J.D."/>
            <person name="Naoumkina M.A."/>
            <person name="Rosen B."/>
            <person name="Silverstein K.A."/>
            <person name="Tang H."/>
            <person name="Rombauts S."/>
            <person name="Zhao P.X."/>
            <person name="Zhou P."/>
            <person name="Barbe V."/>
            <person name="Bardou P."/>
            <person name="Bechner M."/>
            <person name="Bellec A."/>
            <person name="Berger A."/>
            <person name="Berges H."/>
            <person name="Bidwell S."/>
            <person name="Bisseling T."/>
            <person name="Choisne N."/>
            <person name="Couloux A."/>
            <person name="Denny R."/>
            <person name="Deshpande S."/>
            <person name="Dai X."/>
            <person name="Doyle J.J."/>
            <person name="Dudez A.M."/>
            <person name="Farmer A.D."/>
            <person name="Fouteau S."/>
            <person name="Franken C."/>
            <person name="Gibelin C."/>
            <person name="Gish J."/>
            <person name="Goldstein S."/>
            <person name="Gonzalez A.J."/>
            <person name="Green P.J."/>
            <person name="Hallab A."/>
            <person name="Hartog M."/>
            <person name="Hua A."/>
            <person name="Humphray S.J."/>
            <person name="Jeong D.H."/>
            <person name="Jing Y."/>
            <person name="Jocker A."/>
            <person name="Kenton S.M."/>
            <person name="Kim D.J."/>
            <person name="Klee K."/>
            <person name="Lai H."/>
            <person name="Lang C."/>
            <person name="Lin S."/>
            <person name="Macmil S.L."/>
            <person name="Magdelenat G."/>
            <person name="Matthews L."/>
            <person name="McCorrison J."/>
            <person name="Monaghan E.L."/>
            <person name="Mun J.H."/>
            <person name="Najar F.Z."/>
            <person name="Nicholson C."/>
            <person name="Noirot C."/>
            <person name="O'Bleness M."/>
            <person name="Paule C.R."/>
            <person name="Poulain J."/>
            <person name="Prion F."/>
            <person name="Qin B."/>
            <person name="Qu C."/>
            <person name="Retzel E.F."/>
            <person name="Riddle C."/>
            <person name="Sallet E."/>
            <person name="Samain S."/>
            <person name="Samson N."/>
            <person name="Sanders I."/>
            <person name="Saurat O."/>
            <person name="Scarpelli C."/>
            <person name="Schiex T."/>
            <person name="Segurens B."/>
            <person name="Severin A.J."/>
            <person name="Sherrier D.J."/>
            <person name="Shi R."/>
            <person name="Sims S."/>
            <person name="Singer S.R."/>
            <person name="Sinharoy S."/>
            <person name="Sterck L."/>
            <person name="Viollet A."/>
            <person name="Wang B.B."/>
            <person name="Wang K."/>
            <person name="Wang M."/>
            <person name="Wang X."/>
            <person name="Warfsmann J."/>
            <person name="Weissenbach J."/>
            <person name="White D.D."/>
            <person name="White J.D."/>
            <person name="Wiley G.B."/>
            <person name="Wincker P."/>
            <person name="Xing Y."/>
            <person name="Yang L."/>
            <person name="Yao Z."/>
            <person name="Ying F."/>
            <person name="Zhai J."/>
            <person name="Zhou L."/>
            <person name="Zuber A."/>
            <person name="Denarie J."/>
            <person name="Dixon R.A."/>
            <person name="May G.D."/>
            <person name="Schwartz D.C."/>
            <person name="Rogers J."/>
            <person name="Quetier F."/>
            <person name="Town C.D."/>
            <person name="Roe B.A."/>
        </authorList>
    </citation>
    <scope>NUCLEOTIDE SEQUENCE [LARGE SCALE GENOMIC DNA]</scope>
    <source>
        <strain evidence="2">A17</strain>
        <strain evidence="3 4">cv. Jemalong A17</strain>
    </source>
</reference>
<gene>
    <name evidence="2" type="ordered locus">MTR_4g032150</name>
</gene>
<feature type="compositionally biased region" description="Polar residues" evidence="1">
    <location>
        <begin position="63"/>
        <end position="80"/>
    </location>
</feature>
<dbReference type="PaxDb" id="3880-AES87681"/>
<keyword evidence="4" id="KW-1185">Reference proteome</keyword>
<dbReference type="EMBL" id="CM001220">
    <property type="protein sequence ID" value="AES87681.1"/>
    <property type="molecule type" value="Genomic_DNA"/>
</dbReference>
<organism evidence="2 4">
    <name type="scientific">Medicago truncatula</name>
    <name type="common">Barrel medic</name>
    <name type="synonym">Medicago tribuloides</name>
    <dbReference type="NCBI Taxonomy" id="3880"/>
    <lineage>
        <taxon>Eukaryota</taxon>
        <taxon>Viridiplantae</taxon>
        <taxon>Streptophyta</taxon>
        <taxon>Embryophyta</taxon>
        <taxon>Tracheophyta</taxon>
        <taxon>Spermatophyta</taxon>
        <taxon>Magnoliopsida</taxon>
        <taxon>eudicotyledons</taxon>
        <taxon>Gunneridae</taxon>
        <taxon>Pentapetalae</taxon>
        <taxon>rosids</taxon>
        <taxon>fabids</taxon>
        <taxon>Fabales</taxon>
        <taxon>Fabaceae</taxon>
        <taxon>Papilionoideae</taxon>
        <taxon>50 kb inversion clade</taxon>
        <taxon>NPAAA clade</taxon>
        <taxon>Hologalegina</taxon>
        <taxon>IRL clade</taxon>
        <taxon>Trifolieae</taxon>
        <taxon>Medicago</taxon>
    </lineage>
</organism>
<dbReference type="EnsemblPlants" id="AES87681">
    <property type="protein sequence ID" value="AES87681"/>
    <property type="gene ID" value="MTR_4g032150"/>
</dbReference>
<protein>
    <submittedName>
        <fullName evidence="2 3">Uncharacterized protein</fullName>
    </submittedName>
</protein>
<proteinExistence type="predicted"/>
<evidence type="ECO:0000313" key="3">
    <source>
        <dbReference type="EnsemblPlants" id="AES87681"/>
    </source>
</evidence>
<feature type="region of interest" description="Disordered" evidence="1">
    <location>
        <begin position="31"/>
        <end position="80"/>
    </location>
</feature>
<dbReference type="Proteomes" id="UP000002051">
    <property type="component" value="Chromosome 4"/>
</dbReference>
<name>G7JN44_MEDTR</name>
<dbReference type="AlphaFoldDB" id="G7JN44"/>
<evidence type="ECO:0000313" key="4">
    <source>
        <dbReference type="Proteomes" id="UP000002051"/>
    </source>
</evidence>
<accession>G7JN44</accession>
<reference evidence="2 4" key="2">
    <citation type="journal article" date="2014" name="BMC Genomics">
        <title>An improved genome release (version Mt4.0) for the model legume Medicago truncatula.</title>
        <authorList>
            <person name="Tang H."/>
            <person name="Krishnakumar V."/>
            <person name="Bidwell S."/>
            <person name="Rosen B."/>
            <person name="Chan A."/>
            <person name="Zhou S."/>
            <person name="Gentzbittel L."/>
            <person name="Childs K.L."/>
            <person name="Yandell M."/>
            <person name="Gundlach H."/>
            <person name="Mayer K.F."/>
            <person name="Schwartz D.C."/>
            <person name="Town C.D."/>
        </authorList>
    </citation>
    <scope>GENOME REANNOTATION</scope>
    <source>
        <strain evidence="3 4">cv. Jemalong A17</strain>
    </source>
</reference>
<evidence type="ECO:0000313" key="2">
    <source>
        <dbReference type="EMBL" id="AES87681.1"/>
    </source>
</evidence>
<evidence type="ECO:0000256" key="1">
    <source>
        <dbReference type="SAM" id="MobiDB-lite"/>
    </source>
</evidence>
<reference evidence="3" key="3">
    <citation type="submission" date="2015-04" db="UniProtKB">
        <authorList>
            <consortium name="EnsemblPlants"/>
        </authorList>
    </citation>
    <scope>IDENTIFICATION</scope>
    <source>
        <strain evidence="3">cv. Jemalong A17</strain>
    </source>
</reference>
<dbReference type="HOGENOM" id="CLU_2593391_0_0_1"/>
<sequence length="80" mass="8716">MPHGWHKSAVEMYLPVLQEREAAKVMPMGQPLLQCRPSPSQAQHHSEYVAGHNHHHGVPDPDNSGTPPGSGQPPVTLQDV</sequence>